<sequence length="183" mass="20544">MEIKYSLDENQEKYFAATHKDAVQGIDLDDLETSVIGLQKDIGTIQSNSKKTDENIDDLMKFKNTVVGDTGWVDFQLLPGIKKNTKGGENGFSTGIREIRIGHIKFKSIRFNAENIPHNVQIAQMPVGFVIKNQTFYATTDGNSAPVRVSIDVGGGIRVYLAGDDKNKPQNDVWIYQQYTWLE</sequence>
<gene>
    <name evidence="1" type="ORF">10F6_28</name>
</gene>
<organism evidence="1">
    <name type="scientific">uncultured Caudovirales phage</name>
    <dbReference type="NCBI Taxonomy" id="2100421"/>
    <lineage>
        <taxon>Viruses</taxon>
        <taxon>Duplodnaviria</taxon>
        <taxon>Heunggongvirae</taxon>
        <taxon>Uroviricota</taxon>
        <taxon>Caudoviricetes</taxon>
        <taxon>Peduoviridae</taxon>
        <taxon>Maltschvirus</taxon>
        <taxon>Maltschvirus maltsch</taxon>
    </lineage>
</organism>
<name>A0A2H4JEI3_9CAUD</name>
<reference evidence="1" key="1">
    <citation type="submission" date="2017-06" db="EMBL/GenBank/DDBJ databases">
        <title>Novel phages from South African skin metaviromes.</title>
        <authorList>
            <person name="van Zyl L.J."/>
            <person name="Abrahams Y."/>
            <person name="Stander E.A."/>
            <person name="Kirby B.M."/>
            <person name="Clavaud C."/>
            <person name="Farcet C."/>
            <person name="Breton L."/>
            <person name="Trindade M.I."/>
        </authorList>
    </citation>
    <scope>NUCLEOTIDE SEQUENCE</scope>
</reference>
<protein>
    <submittedName>
        <fullName evidence="1">Putative minor tail protein</fullName>
    </submittedName>
</protein>
<evidence type="ECO:0000313" key="1">
    <source>
        <dbReference type="EMBL" id="ASN71957.1"/>
    </source>
</evidence>
<dbReference type="EMBL" id="MF417937">
    <property type="protein sequence ID" value="ASN71957.1"/>
    <property type="molecule type" value="Genomic_DNA"/>
</dbReference>
<accession>A0A2H4JEI3</accession>
<proteinExistence type="predicted"/>